<comment type="caution">
    <text evidence="2">The sequence shown here is derived from an EMBL/GenBank/DDBJ whole genome shotgun (WGS) entry which is preliminary data.</text>
</comment>
<dbReference type="NCBIfam" id="TIGR01901">
    <property type="entry name" value="adhes_NPXG"/>
    <property type="match status" value="1"/>
</dbReference>
<evidence type="ECO:0000313" key="2">
    <source>
        <dbReference type="EMBL" id="RMN21549.1"/>
    </source>
</evidence>
<sequence length="793" mass="79728">MLIRQGDRESCPCGLFSAIQTCSETLNMDVRQFEFLSRQPSAQVAPRANFMGMPKRLLALLLANVMFWQPVWAQAEGIAVSGTTNTSVGQAGNGVPVINIAAPNGAGLSHNQYQQYNVDSKGVILNNATNAVQATQLGGNILGNSQLGGRAASTILNEVTGANASQLNGYTEVAGQAARVIVANPYGVSCNGCGFINTPRVTLSTGTPVLDANGKLDHFAVDGGSISIDGKGLDASAVDQFDLITRSAKINADIYAKQLNVITGANDVNDDTLATTARAGNAADKPQLAIDSSALGGMYANAIRLVGTEQGVGVKTAGNMAASGGDIQIDANGHLNMAQASAQGALNVNAPSVEMTGKTYASSVNVRTPGELVNQQSLAARERVEISAGKVTNAGTIASGIEADNSRNATGDVTISAPVVANTGNIEASRALTVNAAQTLNNQGVVQGGAVSLTSGQITNQGLAARLVGEQSLFISTPAIVNLSGVIRFASGQAASLQLDSLDNRDGLIQATGGSLAISAGALDNSGGQIDADSLTVASTTLNNRSGLLSARAGNARVTASTTLDNTGGTVQAQNLLSVAGGTVVNQSGSLLGAGIDVTAPGAQIDNRGGLIQASAGDLAISAGALDNSAGQIDGNRLTIASTTLDNRSGLLSARAGDANVTARDTLDNTGGTVQAQNLLSVTGGNVLNQSGRLLAVTGNLGLNATGLDNRSGSVLGAGVNVSAPGAQIDNRGGRIVGDRIDLSAAGLDNREQGLLAAGAQGMALRFAPTASQAQLLNSSGQIQSDGDLQVSG</sequence>
<protein>
    <submittedName>
        <fullName evidence="2">Filamentous hemagglutinin</fullName>
    </submittedName>
</protein>
<dbReference type="InterPro" id="IPR008638">
    <property type="entry name" value="FhaB/CdiA-like_TPS"/>
</dbReference>
<proteinExistence type="predicted"/>
<reference evidence="2 3" key="1">
    <citation type="submission" date="2018-08" db="EMBL/GenBank/DDBJ databases">
        <title>Recombination of ecologically and evolutionarily significant loci maintains genetic cohesion in the Pseudomonas syringae species complex.</title>
        <authorList>
            <person name="Dillon M."/>
            <person name="Thakur S."/>
            <person name="Almeida R.N.D."/>
            <person name="Weir B.S."/>
            <person name="Guttman D.S."/>
        </authorList>
    </citation>
    <scope>NUCLEOTIDE SEQUENCE [LARGE SCALE GENOMIC DNA]</scope>
    <source>
        <strain evidence="2 3">ICMP 2821</strain>
    </source>
</reference>
<dbReference type="EMBL" id="RBOW01000830">
    <property type="protein sequence ID" value="RMN21549.1"/>
    <property type="molecule type" value="Genomic_DNA"/>
</dbReference>
<dbReference type="AlphaFoldDB" id="A0A3M3KEL6"/>
<evidence type="ECO:0000259" key="1">
    <source>
        <dbReference type="SMART" id="SM00912"/>
    </source>
</evidence>
<feature type="non-terminal residue" evidence="2">
    <location>
        <position position="793"/>
    </location>
</feature>
<evidence type="ECO:0000313" key="3">
    <source>
        <dbReference type="Proteomes" id="UP000281372"/>
    </source>
</evidence>
<organism evidence="2 3">
    <name type="scientific">Pseudomonas cannabina</name>
    <dbReference type="NCBI Taxonomy" id="86840"/>
    <lineage>
        <taxon>Bacteria</taxon>
        <taxon>Pseudomonadati</taxon>
        <taxon>Pseudomonadota</taxon>
        <taxon>Gammaproteobacteria</taxon>
        <taxon>Pseudomonadales</taxon>
        <taxon>Pseudomonadaceae</taxon>
        <taxon>Pseudomonas</taxon>
    </lineage>
</organism>
<dbReference type="NCBIfam" id="TIGR01731">
    <property type="entry name" value="fil_hemag_20aa"/>
    <property type="match status" value="11"/>
</dbReference>
<dbReference type="InterPro" id="IPR012334">
    <property type="entry name" value="Pectin_lyas_fold"/>
</dbReference>
<feature type="domain" description="Filamentous haemagglutinin FhaB/tRNA nuclease CdiA-like TPS" evidence="1">
    <location>
        <begin position="92"/>
        <end position="213"/>
    </location>
</feature>
<dbReference type="Pfam" id="PF05860">
    <property type="entry name" value="TPS"/>
    <property type="match status" value="1"/>
</dbReference>
<dbReference type="SMART" id="SM00912">
    <property type="entry name" value="Haemagg_act"/>
    <property type="match status" value="1"/>
</dbReference>
<dbReference type="Pfam" id="PF05594">
    <property type="entry name" value="Fil_haemagg"/>
    <property type="match status" value="4"/>
</dbReference>
<gene>
    <name evidence="2" type="ORF">ALQ64_04693</name>
</gene>
<name>A0A3M3KEL6_PSECA</name>
<accession>A0A3M3KEL6</accession>
<dbReference type="Gene3D" id="2.160.20.10">
    <property type="entry name" value="Single-stranded right-handed beta-helix, Pectin lyase-like"/>
    <property type="match status" value="1"/>
</dbReference>
<dbReference type="InterPro" id="IPR008619">
    <property type="entry name" value="Filamentous_hemagglutn_rpt"/>
</dbReference>
<dbReference type="Proteomes" id="UP000281372">
    <property type="component" value="Unassembled WGS sequence"/>
</dbReference>
<dbReference type="SUPFAM" id="SSF51126">
    <property type="entry name" value="Pectin lyase-like"/>
    <property type="match status" value="1"/>
</dbReference>
<dbReference type="InterPro" id="IPR010069">
    <property type="entry name" value="CdiA_FHA1_rpt"/>
</dbReference>
<dbReference type="InterPro" id="IPR011050">
    <property type="entry name" value="Pectin_lyase_fold/virulence"/>
</dbReference>